<feature type="compositionally biased region" description="Basic and acidic residues" evidence="3">
    <location>
        <begin position="508"/>
        <end position="518"/>
    </location>
</feature>
<feature type="region of interest" description="Disordered" evidence="3">
    <location>
        <begin position="358"/>
        <end position="390"/>
    </location>
</feature>
<feature type="region of interest" description="Disordered" evidence="3">
    <location>
        <begin position="261"/>
        <end position="294"/>
    </location>
</feature>
<dbReference type="GO" id="GO:0003676">
    <property type="term" value="F:nucleic acid binding"/>
    <property type="evidence" value="ECO:0007669"/>
    <property type="project" value="InterPro"/>
</dbReference>
<feature type="domain" description="C3H1-type" evidence="4">
    <location>
        <begin position="163"/>
        <end position="190"/>
    </location>
</feature>
<name>A0AAD5D440_AMBAR</name>
<evidence type="ECO:0000259" key="4">
    <source>
        <dbReference type="PROSITE" id="PS50103"/>
    </source>
</evidence>
<dbReference type="Gene3D" id="2.30.30.1190">
    <property type="match status" value="1"/>
</dbReference>
<comment type="caution">
    <text evidence="6">The sequence shown here is derived from an EMBL/GenBank/DDBJ whole genome shotgun (WGS) entry which is preliminary data.</text>
</comment>
<feature type="region of interest" description="Disordered" evidence="3">
    <location>
        <begin position="422"/>
        <end position="441"/>
    </location>
</feature>
<feature type="compositionally biased region" description="Basic residues" evidence="3">
    <location>
        <begin position="378"/>
        <end position="389"/>
    </location>
</feature>
<accession>A0AAD5D440</accession>
<evidence type="ECO:0000313" key="7">
    <source>
        <dbReference type="Proteomes" id="UP001206925"/>
    </source>
</evidence>
<dbReference type="EMBL" id="JAMZMK010005567">
    <property type="protein sequence ID" value="KAI7752984.1"/>
    <property type="molecule type" value="Genomic_DNA"/>
</dbReference>
<keyword evidence="1" id="KW-0479">Metal-binding</keyword>
<dbReference type="AlphaFoldDB" id="A0AAD5D440"/>
<feature type="compositionally biased region" description="Low complexity" evidence="3">
    <location>
        <begin position="498"/>
        <end position="507"/>
    </location>
</feature>
<dbReference type="Proteomes" id="UP001206925">
    <property type="component" value="Unassembled WGS sequence"/>
</dbReference>
<evidence type="ECO:0000256" key="2">
    <source>
        <dbReference type="SAM" id="Coils"/>
    </source>
</evidence>
<keyword evidence="2" id="KW-0175">Coiled coil</keyword>
<dbReference type="GO" id="GO:0008270">
    <property type="term" value="F:zinc ion binding"/>
    <property type="evidence" value="ECO:0007669"/>
    <property type="project" value="UniProtKB-KW"/>
</dbReference>
<feature type="domain" description="G-patch" evidence="5">
    <location>
        <begin position="320"/>
        <end position="366"/>
    </location>
</feature>
<feature type="compositionally biased region" description="Basic and acidic residues" evidence="3">
    <location>
        <begin position="360"/>
        <end position="377"/>
    </location>
</feature>
<keyword evidence="1" id="KW-0862">Zinc</keyword>
<feature type="region of interest" description="Disordered" evidence="3">
    <location>
        <begin position="80"/>
        <end position="123"/>
    </location>
</feature>
<evidence type="ECO:0008006" key="8">
    <source>
        <dbReference type="Google" id="ProtNLM"/>
    </source>
</evidence>
<reference evidence="6" key="1">
    <citation type="submission" date="2022-06" db="EMBL/GenBank/DDBJ databases">
        <title>Uncovering the hologenomic basis of an extraordinary plant invasion.</title>
        <authorList>
            <person name="Bieker V.C."/>
            <person name="Martin M.D."/>
            <person name="Gilbert T."/>
            <person name="Hodgins K."/>
            <person name="Battlay P."/>
            <person name="Petersen B."/>
            <person name="Wilson J."/>
        </authorList>
    </citation>
    <scope>NUCLEOTIDE SEQUENCE</scope>
    <source>
        <strain evidence="6">AA19_3_7</strain>
        <tissue evidence="6">Leaf</tissue>
    </source>
</reference>
<sequence>MADDDDERRILEEQLELQLQEQRESIAALDEALASDPQNPEILEVHAELLQAIKDAEEGLFVLKRARLLQEVDMSLQMAKDGGKGMNQDSLDSKDVGVEPLKESDDVNRDSLDPKQSEMESNKEFSVGSKCRFRHSDGRWYDGLIVAMEGSNGAKVSFLTPTSENQLICKFFLQQRCRFGTMCRSSHGIDLPISSLKKYNPTMWTHSLVGSNVWAISDSKTGIWREAELESWDVELRSGRVVFRDDGSSLNVRHESISLSEYAQMSDEDDSDSYSDSEQDDLSENEIEDTSGGLGFLDSSNLQRGIQTETAIFAQWENHTRGIASKMMANMGFREGMGLGVRLQGRVDPISVKVLPPKQSLDHAFESNEGKNNNQEKKRSRGGKRKRDKKFAALAKAAKLQEEPSSDIFSLINTQLAKHDEALKVGSNKKPQKKDFQESKNGDRRALVAFDDEVKELRVRVQKLEEMANRNKKEKVVYEAAVRKLNETRKQLAEVEAAHASASNAVASKEKEKRWLKF</sequence>
<feature type="coiled-coil region" evidence="2">
    <location>
        <begin position="1"/>
        <end position="32"/>
    </location>
</feature>
<evidence type="ECO:0000256" key="3">
    <source>
        <dbReference type="SAM" id="MobiDB-lite"/>
    </source>
</evidence>
<dbReference type="Pfam" id="PF01585">
    <property type="entry name" value="G-patch"/>
    <property type="match status" value="1"/>
</dbReference>
<feature type="compositionally biased region" description="Basic and acidic residues" evidence="3">
    <location>
        <begin position="91"/>
        <end position="123"/>
    </location>
</feature>
<feature type="zinc finger region" description="C3H1-type" evidence="1">
    <location>
        <begin position="163"/>
        <end position="190"/>
    </location>
</feature>
<evidence type="ECO:0000259" key="5">
    <source>
        <dbReference type="PROSITE" id="PS50174"/>
    </source>
</evidence>
<dbReference type="PROSITE" id="PS50103">
    <property type="entry name" value="ZF_C3H1"/>
    <property type="match status" value="1"/>
</dbReference>
<keyword evidence="7" id="KW-1185">Reference proteome</keyword>
<dbReference type="PANTHER" id="PTHR47650:SF2">
    <property type="entry name" value="ZINC FINGER CCCH DOMAIN-CONTAINING PROTEIN 22"/>
    <property type="match status" value="1"/>
</dbReference>
<dbReference type="InterPro" id="IPR000467">
    <property type="entry name" value="G_patch_dom"/>
</dbReference>
<dbReference type="PROSITE" id="PS50174">
    <property type="entry name" value="G_PATCH"/>
    <property type="match status" value="1"/>
</dbReference>
<dbReference type="InterPro" id="IPR000571">
    <property type="entry name" value="Znf_CCCH"/>
</dbReference>
<evidence type="ECO:0000313" key="6">
    <source>
        <dbReference type="EMBL" id="KAI7752984.1"/>
    </source>
</evidence>
<dbReference type="SMART" id="SM00443">
    <property type="entry name" value="G_patch"/>
    <property type="match status" value="1"/>
</dbReference>
<protein>
    <recommendedName>
        <fullName evidence="8">Zinc finger CCCH domain-containing protein 18</fullName>
    </recommendedName>
</protein>
<organism evidence="6 7">
    <name type="scientific">Ambrosia artemisiifolia</name>
    <name type="common">Common ragweed</name>
    <dbReference type="NCBI Taxonomy" id="4212"/>
    <lineage>
        <taxon>Eukaryota</taxon>
        <taxon>Viridiplantae</taxon>
        <taxon>Streptophyta</taxon>
        <taxon>Embryophyta</taxon>
        <taxon>Tracheophyta</taxon>
        <taxon>Spermatophyta</taxon>
        <taxon>Magnoliopsida</taxon>
        <taxon>eudicotyledons</taxon>
        <taxon>Gunneridae</taxon>
        <taxon>Pentapetalae</taxon>
        <taxon>asterids</taxon>
        <taxon>campanulids</taxon>
        <taxon>Asterales</taxon>
        <taxon>Asteraceae</taxon>
        <taxon>Asteroideae</taxon>
        <taxon>Heliantheae alliance</taxon>
        <taxon>Heliantheae</taxon>
        <taxon>Ambrosia</taxon>
    </lineage>
</organism>
<feature type="compositionally biased region" description="Acidic residues" evidence="3">
    <location>
        <begin position="266"/>
        <end position="289"/>
    </location>
</feature>
<feature type="region of interest" description="Disordered" evidence="3">
    <location>
        <begin position="498"/>
        <end position="518"/>
    </location>
</feature>
<evidence type="ECO:0000256" key="1">
    <source>
        <dbReference type="PROSITE-ProRule" id="PRU00723"/>
    </source>
</evidence>
<gene>
    <name evidence="6" type="ORF">M8C21_026725</name>
</gene>
<keyword evidence="1" id="KW-0863">Zinc-finger</keyword>
<proteinExistence type="predicted"/>
<dbReference type="PANTHER" id="PTHR47650">
    <property type="entry name" value="ZINC FINGER CCCH DOMAIN-CONTAINING PROTEIN 22"/>
    <property type="match status" value="1"/>
</dbReference>